<evidence type="ECO:0000259" key="5">
    <source>
        <dbReference type="PROSITE" id="PS50977"/>
    </source>
</evidence>
<protein>
    <recommendedName>
        <fullName evidence="5">HTH tetR-type domain-containing protein</fullName>
    </recommendedName>
</protein>
<feature type="DNA-binding region" description="H-T-H motif" evidence="4">
    <location>
        <begin position="32"/>
        <end position="51"/>
    </location>
</feature>
<evidence type="ECO:0000256" key="3">
    <source>
        <dbReference type="ARBA" id="ARBA00023163"/>
    </source>
</evidence>
<gene>
    <name evidence="6" type="ORF">GCM10022214_83750</name>
</gene>
<accession>A0ABP7X4R7</accession>
<dbReference type="Proteomes" id="UP001500683">
    <property type="component" value="Unassembled WGS sequence"/>
</dbReference>
<dbReference type="InterPro" id="IPR009057">
    <property type="entry name" value="Homeodomain-like_sf"/>
</dbReference>
<name>A0ABP7X4R7_9ACTN</name>
<dbReference type="Gene3D" id="1.10.357.10">
    <property type="entry name" value="Tetracycline Repressor, domain 2"/>
    <property type="match status" value="1"/>
</dbReference>
<evidence type="ECO:0000313" key="6">
    <source>
        <dbReference type="EMBL" id="GAA4104525.1"/>
    </source>
</evidence>
<proteinExistence type="predicted"/>
<evidence type="ECO:0000256" key="2">
    <source>
        <dbReference type="ARBA" id="ARBA00023125"/>
    </source>
</evidence>
<keyword evidence="7" id="KW-1185">Reference proteome</keyword>
<organism evidence="6 7">
    <name type="scientific">Actinomadura miaoliensis</name>
    <dbReference type="NCBI Taxonomy" id="430685"/>
    <lineage>
        <taxon>Bacteria</taxon>
        <taxon>Bacillati</taxon>
        <taxon>Actinomycetota</taxon>
        <taxon>Actinomycetes</taxon>
        <taxon>Streptosporangiales</taxon>
        <taxon>Thermomonosporaceae</taxon>
        <taxon>Actinomadura</taxon>
    </lineage>
</organism>
<evidence type="ECO:0000256" key="4">
    <source>
        <dbReference type="PROSITE-ProRule" id="PRU00335"/>
    </source>
</evidence>
<keyword evidence="1" id="KW-0805">Transcription regulation</keyword>
<dbReference type="PROSITE" id="PS50977">
    <property type="entry name" value="HTH_TETR_2"/>
    <property type="match status" value="1"/>
</dbReference>
<dbReference type="Pfam" id="PF00440">
    <property type="entry name" value="TetR_N"/>
    <property type="match status" value="1"/>
</dbReference>
<dbReference type="InterPro" id="IPR001647">
    <property type="entry name" value="HTH_TetR"/>
</dbReference>
<dbReference type="RefSeq" id="WP_344958799.1">
    <property type="nucleotide sequence ID" value="NZ_BAAAZG010000080.1"/>
</dbReference>
<sequence length="182" mass="19545">MGAKRSTAAQRRGQAVAAGMRVFADHGLTMAAIQQVADEIGVSQPYMFRLFGNKRSFFLACLDEFEDRVREVFRRAAETCPDDPLEAMGAGFRELVADGVVSGFWLQACAAARRDEEVAARCRSVISGVLQETERLTQATPDDMARFAASGALVVLLQAIGADLTGGSRAAVASLRPERTSS</sequence>
<dbReference type="PANTHER" id="PTHR47506">
    <property type="entry name" value="TRANSCRIPTIONAL REGULATORY PROTEIN"/>
    <property type="match status" value="1"/>
</dbReference>
<evidence type="ECO:0000256" key="1">
    <source>
        <dbReference type="ARBA" id="ARBA00023015"/>
    </source>
</evidence>
<keyword evidence="2 4" id="KW-0238">DNA-binding</keyword>
<keyword evidence="3" id="KW-0804">Transcription</keyword>
<comment type="caution">
    <text evidence="6">The sequence shown here is derived from an EMBL/GenBank/DDBJ whole genome shotgun (WGS) entry which is preliminary data.</text>
</comment>
<dbReference type="SUPFAM" id="SSF46689">
    <property type="entry name" value="Homeodomain-like"/>
    <property type="match status" value="1"/>
</dbReference>
<feature type="domain" description="HTH tetR-type" evidence="5">
    <location>
        <begin position="9"/>
        <end position="69"/>
    </location>
</feature>
<evidence type="ECO:0000313" key="7">
    <source>
        <dbReference type="Proteomes" id="UP001500683"/>
    </source>
</evidence>
<dbReference type="PANTHER" id="PTHR47506:SF1">
    <property type="entry name" value="HTH-TYPE TRANSCRIPTIONAL REGULATOR YJDC"/>
    <property type="match status" value="1"/>
</dbReference>
<dbReference type="EMBL" id="BAAAZG010000080">
    <property type="protein sequence ID" value="GAA4104525.1"/>
    <property type="molecule type" value="Genomic_DNA"/>
</dbReference>
<reference evidence="7" key="1">
    <citation type="journal article" date="2019" name="Int. J. Syst. Evol. Microbiol.">
        <title>The Global Catalogue of Microorganisms (GCM) 10K type strain sequencing project: providing services to taxonomists for standard genome sequencing and annotation.</title>
        <authorList>
            <consortium name="The Broad Institute Genomics Platform"/>
            <consortium name="The Broad Institute Genome Sequencing Center for Infectious Disease"/>
            <person name="Wu L."/>
            <person name="Ma J."/>
        </authorList>
    </citation>
    <scope>NUCLEOTIDE SEQUENCE [LARGE SCALE GENOMIC DNA]</scope>
    <source>
        <strain evidence="7">JCM 16702</strain>
    </source>
</reference>